<reference evidence="9 10" key="1">
    <citation type="submission" date="2021-08" db="EMBL/GenBank/DDBJ databases">
        <authorList>
            <person name="Peeters C."/>
        </authorList>
    </citation>
    <scope>NUCLEOTIDE SEQUENCE [LARGE SCALE GENOMIC DNA]</scope>
    <source>
        <strain evidence="9 10">LMG 21510</strain>
    </source>
</reference>
<organism evidence="9 10">
    <name type="scientific">Cupriavidus respiraculi</name>
    <dbReference type="NCBI Taxonomy" id="195930"/>
    <lineage>
        <taxon>Bacteria</taxon>
        <taxon>Pseudomonadati</taxon>
        <taxon>Pseudomonadota</taxon>
        <taxon>Betaproteobacteria</taxon>
        <taxon>Burkholderiales</taxon>
        <taxon>Burkholderiaceae</taxon>
        <taxon>Cupriavidus</taxon>
    </lineage>
</organism>
<comment type="caution">
    <text evidence="9">The sequence shown here is derived from an EMBL/GenBank/DDBJ whole genome shotgun (WGS) entry which is preliminary data.</text>
</comment>
<accession>A0ABN7ZGZ9</accession>
<evidence type="ECO:0000259" key="8">
    <source>
        <dbReference type="Pfam" id="PF04239"/>
    </source>
</evidence>
<keyword evidence="4 7" id="KW-0812">Transmembrane</keyword>
<evidence type="ECO:0000256" key="1">
    <source>
        <dbReference type="ARBA" id="ARBA00004651"/>
    </source>
</evidence>
<keyword evidence="10" id="KW-1185">Reference proteome</keyword>
<evidence type="ECO:0000256" key="6">
    <source>
        <dbReference type="ARBA" id="ARBA00023136"/>
    </source>
</evidence>
<evidence type="ECO:0000313" key="10">
    <source>
        <dbReference type="Proteomes" id="UP000721236"/>
    </source>
</evidence>
<dbReference type="PANTHER" id="PTHR34582:SF6">
    <property type="entry name" value="UPF0702 TRANSMEMBRANE PROTEIN YCAP"/>
    <property type="match status" value="1"/>
</dbReference>
<evidence type="ECO:0000256" key="5">
    <source>
        <dbReference type="ARBA" id="ARBA00022989"/>
    </source>
</evidence>
<dbReference type="EMBL" id="CAJZAH010000009">
    <property type="protein sequence ID" value="CAG9183374.1"/>
    <property type="molecule type" value="Genomic_DNA"/>
</dbReference>
<evidence type="ECO:0000256" key="4">
    <source>
        <dbReference type="ARBA" id="ARBA00022692"/>
    </source>
</evidence>
<evidence type="ECO:0000256" key="3">
    <source>
        <dbReference type="ARBA" id="ARBA00022475"/>
    </source>
</evidence>
<dbReference type="Gene3D" id="3.30.240.20">
    <property type="entry name" value="bsu07140 like domains"/>
    <property type="match status" value="1"/>
</dbReference>
<sequence length="177" mass="19194">MWELGAPWWELVVRALIVYVAVLVLLRVGGKRQMGELTPFDLVLLLILSESVQNAINAGDESVTGGLILAATLIGANLAVGRISWFSRKAEYAIEGRPQVLIRDGKVFTDVMKGASLTSDDLSKNLRSQGCASLDDVYCAILENDGSISVLKYKDLPKEPPGPGVSLWLDPTDDRPV</sequence>
<dbReference type="Proteomes" id="UP000721236">
    <property type="component" value="Unassembled WGS sequence"/>
</dbReference>
<dbReference type="PANTHER" id="PTHR34582">
    <property type="entry name" value="UPF0702 TRANSMEMBRANE PROTEIN YCAP"/>
    <property type="match status" value="1"/>
</dbReference>
<dbReference type="Pfam" id="PF04239">
    <property type="entry name" value="DUF421"/>
    <property type="match status" value="1"/>
</dbReference>
<name>A0ABN7ZGZ9_9BURK</name>
<keyword evidence="6 7" id="KW-0472">Membrane</keyword>
<feature type="domain" description="YetF C-terminal" evidence="8">
    <location>
        <begin position="88"/>
        <end position="158"/>
    </location>
</feature>
<keyword evidence="5 7" id="KW-1133">Transmembrane helix</keyword>
<evidence type="ECO:0000313" key="9">
    <source>
        <dbReference type="EMBL" id="CAG9183374.1"/>
    </source>
</evidence>
<gene>
    <name evidence="9" type="ORF">LMG21510_04807</name>
</gene>
<proteinExistence type="inferred from homology"/>
<keyword evidence="3" id="KW-1003">Cell membrane</keyword>
<evidence type="ECO:0000256" key="2">
    <source>
        <dbReference type="ARBA" id="ARBA00006448"/>
    </source>
</evidence>
<comment type="similarity">
    <text evidence="2">Belongs to the UPF0702 family.</text>
</comment>
<dbReference type="RefSeq" id="WP_224044392.1">
    <property type="nucleotide sequence ID" value="NZ_CAJZAH010000009.1"/>
</dbReference>
<dbReference type="InterPro" id="IPR023090">
    <property type="entry name" value="UPF0702_alpha/beta_dom_sf"/>
</dbReference>
<dbReference type="InterPro" id="IPR007353">
    <property type="entry name" value="DUF421"/>
</dbReference>
<evidence type="ECO:0000256" key="7">
    <source>
        <dbReference type="SAM" id="Phobius"/>
    </source>
</evidence>
<feature type="transmembrane region" description="Helical" evidence="7">
    <location>
        <begin position="6"/>
        <end position="26"/>
    </location>
</feature>
<comment type="subcellular location">
    <subcellularLocation>
        <location evidence="1">Cell membrane</location>
        <topology evidence="1">Multi-pass membrane protein</topology>
    </subcellularLocation>
</comment>
<protein>
    <recommendedName>
        <fullName evidence="8">YetF C-terminal domain-containing protein</fullName>
    </recommendedName>
</protein>